<accession>A0A5N6V9L7</accession>
<evidence type="ECO:0000313" key="3">
    <source>
        <dbReference type="Proteomes" id="UP000326950"/>
    </source>
</evidence>
<reference evidence="2 3" key="1">
    <citation type="submission" date="2019-04" db="EMBL/GenBank/DDBJ databases">
        <title>Friends and foes A comparative genomics study of 23 Aspergillus species from section Flavi.</title>
        <authorList>
            <consortium name="DOE Joint Genome Institute"/>
            <person name="Kjaerbolling I."/>
            <person name="Vesth T."/>
            <person name="Frisvad J.C."/>
            <person name="Nybo J.L."/>
            <person name="Theobald S."/>
            <person name="Kildgaard S."/>
            <person name="Isbrandt T."/>
            <person name="Kuo A."/>
            <person name="Sato A."/>
            <person name="Lyhne E.K."/>
            <person name="Kogle M.E."/>
            <person name="Wiebenga A."/>
            <person name="Kun R.S."/>
            <person name="Lubbers R.J."/>
            <person name="Makela M.R."/>
            <person name="Barry K."/>
            <person name="Chovatia M."/>
            <person name="Clum A."/>
            <person name="Daum C."/>
            <person name="Haridas S."/>
            <person name="He G."/>
            <person name="LaButti K."/>
            <person name="Lipzen A."/>
            <person name="Mondo S."/>
            <person name="Riley R."/>
            <person name="Salamov A."/>
            <person name="Simmons B.A."/>
            <person name="Magnuson J.K."/>
            <person name="Henrissat B."/>
            <person name="Mortensen U.H."/>
            <person name="Larsen T.O."/>
            <person name="Devries R.P."/>
            <person name="Grigoriev I.V."/>
            <person name="Machida M."/>
            <person name="Baker S.E."/>
            <person name="Andersen M.R."/>
        </authorList>
    </citation>
    <scope>NUCLEOTIDE SEQUENCE [LARGE SCALE GENOMIC DNA]</scope>
    <source>
        <strain evidence="2 3">CBS 117626</strain>
    </source>
</reference>
<name>A0A5N6V9L7_ASPTM</name>
<feature type="region of interest" description="Disordered" evidence="1">
    <location>
        <begin position="16"/>
        <end position="73"/>
    </location>
</feature>
<keyword evidence="3" id="KW-1185">Reference proteome</keyword>
<dbReference type="EMBL" id="ML738589">
    <property type="protein sequence ID" value="KAE8167427.1"/>
    <property type="molecule type" value="Genomic_DNA"/>
</dbReference>
<sequence length="73" mass="8387">MSINRMHIEYVLNSAEPDTTSYDRGHMPFDSSIDEGYQSTDVTQSYPGVATSHHPLPEWPSTLQRHKYGESRF</sequence>
<gene>
    <name evidence="2" type="ORF">BDV40DRAFT_295538</name>
</gene>
<dbReference type="Proteomes" id="UP000326950">
    <property type="component" value="Unassembled WGS sequence"/>
</dbReference>
<evidence type="ECO:0000256" key="1">
    <source>
        <dbReference type="SAM" id="MobiDB-lite"/>
    </source>
</evidence>
<protein>
    <submittedName>
        <fullName evidence="2">Uncharacterized protein</fullName>
    </submittedName>
</protein>
<proteinExistence type="predicted"/>
<dbReference type="OrthoDB" id="10349218at2759"/>
<feature type="compositionally biased region" description="Polar residues" evidence="1">
    <location>
        <begin position="37"/>
        <end position="46"/>
    </location>
</feature>
<organism evidence="2 3">
    <name type="scientific">Aspergillus tamarii</name>
    <dbReference type="NCBI Taxonomy" id="41984"/>
    <lineage>
        <taxon>Eukaryota</taxon>
        <taxon>Fungi</taxon>
        <taxon>Dikarya</taxon>
        <taxon>Ascomycota</taxon>
        <taxon>Pezizomycotina</taxon>
        <taxon>Eurotiomycetes</taxon>
        <taxon>Eurotiomycetidae</taxon>
        <taxon>Eurotiales</taxon>
        <taxon>Aspergillaceae</taxon>
        <taxon>Aspergillus</taxon>
        <taxon>Aspergillus subgen. Circumdati</taxon>
    </lineage>
</organism>
<evidence type="ECO:0000313" key="2">
    <source>
        <dbReference type="EMBL" id="KAE8167427.1"/>
    </source>
</evidence>
<dbReference type="AlphaFoldDB" id="A0A5N6V9L7"/>